<dbReference type="Gene3D" id="3.30.1330.60">
    <property type="entry name" value="OmpA-like domain"/>
    <property type="match status" value="1"/>
</dbReference>
<evidence type="ECO:0000256" key="2">
    <source>
        <dbReference type="SAM" id="MobiDB-lite"/>
    </source>
</evidence>
<feature type="domain" description="OmpA-like" evidence="3">
    <location>
        <begin position="49"/>
        <end position="167"/>
    </location>
</feature>
<reference evidence="4 5" key="1">
    <citation type="submission" date="2013-08" db="EMBL/GenBank/DDBJ databases">
        <authorList>
            <person name="Weinstock G."/>
            <person name="Sodergren E."/>
            <person name="Wylie T."/>
            <person name="Fulton L."/>
            <person name="Fulton R."/>
            <person name="Fronick C."/>
            <person name="O'Laughlin M."/>
            <person name="Godfrey J."/>
            <person name="Miner T."/>
            <person name="Herter B."/>
            <person name="Appelbaum E."/>
            <person name="Cordes M."/>
            <person name="Lek S."/>
            <person name="Wollam A."/>
            <person name="Pepin K.H."/>
            <person name="Palsikar V.B."/>
            <person name="Mitreva M."/>
            <person name="Wilson R.K."/>
        </authorList>
    </citation>
    <scope>NUCLEOTIDE SEQUENCE [LARGE SCALE GENOMIC DNA]</scope>
    <source>
        <strain evidence="4 5">ATCC 700332</strain>
    </source>
</reference>
<comment type="caution">
    <text evidence="4">The sequence shown here is derived from an EMBL/GenBank/DDBJ whole genome shotgun (WGS) entry which is preliminary data.</text>
</comment>
<dbReference type="EMBL" id="AWVH01000005">
    <property type="protein sequence ID" value="ERJ94352.1"/>
    <property type="molecule type" value="Genomic_DNA"/>
</dbReference>
<dbReference type="CDD" id="cd07185">
    <property type="entry name" value="OmpA_C-like"/>
    <property type="match status" value="1"/>
</dbReference>
<dbReference type="PANTHER" id="PTHR30329:SF21">
    <property type="entry name" value="LIPOPROTEIN YIAD-RELATED"/>
    <property type="match status" value="1"/>
</dbReference>
<organism evidence="4 5">
    <name type="scientific">Treponema lecithinolyticum ATCC 700332</name>
    <dbReference type="NCBI Taxonomy" id="1321815"/>
    <lineage>
        <taxon>Bacteria</taxon>
        <taxon>Pseudomonadati</taxon>
        <taxon>Spirochaetota</taxon>
        <taxon>Spirochaetia</taxon>
        <taxon>Spirochaetales</taxon>
        <taxon>Treponemataceae</taxon>
        <taxon>Treponema</taxon>
    </lineage>
</organism>
<dbReference type="PANTHER" id="PTHR30329">
    <property type="entry name" value="STATOR ELEMENT OF FLAGELLAR MOTOR COMPLEX"/>
    <property type="match status" value="1"/>
</dbReference>
<protein>
    <submittedName>
        <fullName evidence="4">OmpA family protein</fullName>
    </submittedName>
</protein>
<evidence type="ECO:0000259" key="3">
    <source>
        <dbReference type="PROSITE" id="PS51123"/>
    </source>
</evidence>
<dbReference type="Proteomes" id="UP000016649">
    <property type="component" value="Unassembled WGS sequence"/>
</dbReference>
<evidence type="ECO:0000313" key="5">
    <source>
        <dbReference type="Proteomes" id="UP000016649"/>
    </source>
</evidence>
<feature type="compositionally biased region" description="Basic and acidic residues" evidence="2">
    <location>
        <begin position="35"/>
        <end position="51"/>
    </location>
</feature>
<proteinExistence type="predicted"/>
<dbReference type="InterPro" id="IPR050330">
    <property type="entry name" value="Bact_OuterMem_StrucFunc"/>
</dbReference>
<dbReference type="InterPro" id="IPR036737">
    <property type="entry name" value="OmpA-like_sf"/>
</dbReference>
<evidence type="ECO:0000313" key="4">
    <source>
        <dbReference type="EMBL" id="ERJ94352.1"/>
    </source>
</evidence>
<keyword evidence="1" id="KW-0472">Membrane</keyword>
<keyword evidence="5" id="KW-1185">Reference proteome</keyword>
<evidence type="ECO:0000256" key="1">
    <source>
        <dbReference type="PROSITE-ProRule" id="PRU00473"/>
    </source>
</evidence>
<accession>A0ABN0P1M1</accession>
<dbReference type="PROSITE" id="PS51123">
    <property type="entry name" value="OMPA_2"/>
    <property type="match status" value="1"/>
</dbReference>
<gene>
    <name evidence="4" type="ORF">HMPREF9193_00324</name>
</gene>
<sequence length="167" mass="18416">MTIFVLSFLTACQSTQPQVVEQPKPKSSPAQTERAPAKPVEKAEAKPEVKETSSEYVSTIYFAPKMYKIDAFTAAKLNLLAEEIRAQNPKTISVTGHSDKLNSEKEENDIALKRAIAVAEYFENTGLFDNPLVPITAEGAGAAKPAEKHEDITLRDKNRRVEIGIEK</sequence>
<dbReference type="InterPro" id="IPR006665">
    <property type="entry name" value="OmpA-like"/>
</dbReference>
<dbReference type="SUPFAM" id="SSF103088">
    <property type="entry name" value="OmpA-like"/>
    <property type="match status" value="1"/>
</dbReference>
<feature type="region of interest" description="Disordered" evidence="2">
    <location>
        <begin position="15"/>
        <end position="51"/>
    </location>
</feature>
<dbReference type="Pfam" id="PF00691">
    <property type="entry name" value="OmpA"/>
    <property type="match status" value="1"/>
</dbReference>
<name>A0ABN0P1M1_TRELE</name>